<feature type="transmembrane region" description="Helical" evidence="6">
    <location>
        <begin position="103"/>
        <end position="126"/>
    </location>
</feature>
<dbReference type="Proteomes" id="UP000612362">
    <property type="component" value="Unassembled WGS sequence"/>
</dbReference>
<evidence type="ECO:0000256" key="4">
    <source>
        <dbReference type="ARBA" id="ARBA00022989"/>
    </source>
</evidence>
<evidence type="ECO:0000256" key="6">
    <source>
        <dbReference type="SAM" id="Phobius"/>
    </source>
</evidence>
<evidence type="ECO:0000313" key="8">
    <source>
        <dbReference type="Proteomes" id="UP000612362"/>
    </source>
</evidence>
<dbReference type="AlphaFoldDB" id="A0A8J3I3I1"/>
<feature type="transmembrane region" description="Helical" evidence="6">
    <location>
        <begin position="211"/>
        <end position="231"/>
    </location>
</feature>
<dbReference type="InterPro" id="IPR050833">
    <property type="entry name" value="Poly_Biosynth_Transport"/>
</dbReference>
<comment type="caution">
    <text evidence="7">The sequence shown here is derived from an EMBL/GenBank/DDBJ whole genome shotgun (WGS) entry which is preliminary data.</text>
</comment>
<evidence type="ECO:0000313" key="7">
    <source>
        <dbReference type="EMBL" id="GHO46906.1"/>
    </source>
</evidence>
<proteinExistence type="predicted"/>
<feature type="transmembrane region" description="Helical" evidence="6">
    <location>
        <begin position="311"/>
        <end position="328"/>
    </location>
</feature>
<sequence length="430" mass="46631">MAVTSVLGFAYWWVAARYFPPDAVGLASAATSTMMLLSSFCMLGLGTLLLTEIPRNKGQEGALISTALLLVGNVGFLVGIIFSLLAPLISPALRPIGATIQNILLFAASISITAMTVIIDQAVIGLLKGELQFYRNTIFSLVKLVALYLVGLWLTDKIGMTIYATWTLGNIISSLPLLILALWKGRHKLGSLSPRWQVLRKLGSSAIQHHIFNLILQAPTQILPVLVTVLLSPTMNAWFYVASMIANFIFAVAASLTTVLHATNAAQRATLSQKTRLTVGIATITGIITSGTLFLTANLVLSFFGPNYAEQAAWPLRILALGAFPLIIKNHHIAIRRIKDEVTNAMLPIISGSVLELVLATLGARLGGLSGLSLGWVIALCVEALFMSPLIFRTIRGIDNTTNTIKQLMILDTKEEIPYEQRVHTNEYIQ</sequence>
<feature type="transmembrane region" description="Helical" evidence="6">
    <location>
        <begin position="374"/>
        <end position="392"/>
    </location>
</feature>
<feature type="transmembrane region" description="Helical" evidence="6">
    <location>
        <begin position="160"/>
        <end position="183"/>
    </location>
</feature>
<gene>
    <name evidence="7" type="ORF">KSX_50690</name>
</gene>
<feature type="transmembrane region" description="Helical" evidence="6">
    <location>
        <begin position="133"/>
        <end position="154"/>
    </location>
</feature>
<feature type="transmembrane region" description="Helical" evidence="6">
    <location>
        <begin position="237"/>
        <end position="260"/>
    </location>
</feature>
<reference evidence="7" key="1">
    <citation type="submission" date="2020-10" db="EMBL/GenBank/DDBJ databases">
        <title>Taxonomic study of unclassified bacteria belonging to the class Ktedonobacteria.</title>
        <authorList>
            <person name="Yabe S."/>
            <person name="Wang C.M."/>
            <person name="Zheng Y."/>
            <person name="Sakai Y."/>
            <person name="Cavaletti L."/>
            <person name="Monciardini P."/>
            <person name="Donadio S."/>
        </authorList>
    </citation>
    <scope>NUCLEOTIDE SEQUENCE</scope>
    <source>
        <strain evidence="7">SOSP1-1</strain>
    </source>
</reference>
<feature type="transmembrane region" description="Helical" evidence="6">
    <location>
        <begin position="26"/>
        <end position="50"/>
    </location>
</feature>
<evidence type="ECO:0000256" key="2">
    <source>
        <dbReference type="ARBA" id="ARBA00022475"/>
    </source>
</evidence>
<dbReference type="PANTHER" id="PTHR30250">
    <property type="entry name" value="PST FAMILY PREDICTED COLANIC ACID TRANSPORTER"/>
    <property type="match status" value="1"/>
</dbReference>
<name>A0A8J3I3I1_9CHLR</name>
<protein>
    <recommendedName>
        <fullName evidence="9">Membrane protein involved in the export of O-antigen and teichoic acid</fullName>
    </recommendedName>
</protein>
<feature type="transmembrane region" description="Helical" evidence="6">
    <location>
        <begin position="349"/>
        <end position="368"/>
    </location>
</feature>
<evidence type="ECO:0008006" key="9">
    <source>
        <dbReference type="Google" id="ProtNLM"/>
    </source>
</evidence>
<keyword evidence="5 6" id="KW-0472">Membrane</keyword>
<accession>A0A8J3I3I1</accession>
<keyword evidence="4 6" id="KW-1133">Transmembrane helix</keyword>
<evidence type="ECO:0000256" key="3">
    <source>
        <dbReference type="ARBA" id="ARBA00022692"/>
    </source>
</evidence>
<dbReference type="EMBL" id="BNJF01000002">
    <property type="protein sequence ID" value="GHO46906.1"/>
    <property type="molecule type" value="Genomic_DNA"/>
</dbReference>
<dbReference type="GO" id="GO:0005886">
    <property type="term" value="C:plasma membrane"/>
    <property type="evidence" value="ECO:0007669"/>
    <property type="project" value="UniProtKB-SubCell"/>
</dbReference>
<dbReference type="PANTHER" id="PTHR30250:SF11">
    <property type="entry name" value="O-ANTIGEN TRANSPORTER-RELATED"/>
    <property type="match status" value="1"/>
</dbReference>
<organism evidence="7 8">
    <name type="scientific">Ktedonospora formicarum</name>
    <dbReference type="NCBI Taxonomy" id="2778364"/>
    <lineage>
        <taxon>Bacteria</taxon>
        <taxon>Bacillati</taxon>
        <taxon>Chloroflexota</taxon>
        <taxon>Ktedonobacteria</taxon>
        <taxon>Ktedonobacterales</taxon>
        <taxon>Ktedonobacteraceae</taxon>
        <taxon>Ktedonospora</taxon>
    </lineage>
</organism>
<keyword evidence="3 6" id="KW-0812">Transmembrane</keyword>
<keyword evidence="8" id="KW-1185">Reference proteome</keyword>
<evidence type="ECO:0000256" key="1">
    <source>
        <dbReference type="ARBA" id="ARBA00004651"/>
    </source>
</evidence>
<keyword evidence="2" id="KW-1003">Cell membrane</keyword>
<evidence type="ECO:0000256" key="5">
    <source>
        <dbReference type="ARBA" id="ARBA00023136"/>
    </source>
</evidence>
<feature type="transmembrane region" description="Helical" evidence="6">
    <location>
        <begin position="281"/>
        <end position="305"/>
    </location>
</feature>
<feature type="transmembrane region" description="Helical" evidence="6">
    <location>
        <begin position="62"/>
        <end position="83"/>
    </location>
</feature>
<comment type="subcellular location">
    <subcellularLocation>
        <location evidence="1">Cell membrane</location>
        <topology evidence="1">Multi-pass membrane protein</topology>
    </subcellularLocation>
</comment>